<proteinExistence type="predicted"/>
<reference evidence="1 2" key="1">
    <citation type="submission" date="2023-06" db="EMBL/GenBank/DDBJ databases">
        <authorList>
            <person name="Oyuntsetseg B."/>
            <person name="Kim S.B."/>
        </authorList>
    </citation>
    <scope>NUCLEOTIDE SEQUENCE [LARGE SCALE GENOMIC DNA]</scope>
    <source>
        <strain evidence="1 2">2-15</strain>
    </source>
</reference>
<gene>
    <name evidence="1" type="ORF">QRX50_32770</name>
</gene>
<dbReference type="KEGG" id="acab:QRX50_32770"/>
<protein>
    <submittedName>
        <fullName evidence="1">DUF4865 family protein</fullName>
    </submittedName>
</protein>
<dbReference type="InterPro" id="IPR032349">
    <property type="entry name" value="DUF4865"/>
</dbReference>
<evidence type="ECO:0000313" key="1">
    <source>
        <dbReference type="EMBL" id="WIX76223.1"/>
    </source>
</evidence>
<name>A0A9Y2MSU6_9PSEU</name>
<dbReference type="AlphaFoldDB" id="A0A9Y2MSU6"/>
<dbReference type="EMBL" id="CP127294">
    <property type="protein sequence ID" value="WIX76223.1"/>
    <property type="molecule type" value="Genomic_DNA"/>
</dbReference>
<dbReference type="Proteomes" id="UP001236014">
    <property type="component" value="Chromosome"/>
</dbReference>
<evidence type="ECO:0000313" key="2">
    <source>
        <dbReference type="Proteomes" id="UP001236014"/>
    </source>
</evidence>
<dbReference type="RefSeq" id="WP_285966973.1">
    <property type="nucleotide sequence ID" value="NZ_CP127294.1"/>
</dbReference>
<keyword evidence="2" id="KW-1185">Reference proteome</keyword>
<accession>A0A9Y2MSU6</accession>
<sequence>MDFDDRRSPVHAMHYEITLPADYGMQIIHRRVRERGPLLDEFRGLGLKAYGVRERGVDGSVLNQYSPFYLWHDPAGMHVFLWEGGFRGIVDDFGRPPVPHWTVLAFEEGPAFGTTPRAAGKRTETLPREVLPGDVITPALADLSEHSQRDGVHSAALVIDPRGWELVRYTLWAEDAPDEDPVRYRIGHVSMPELAKLRRGRQW</sequence>
<organism evidence="1 2">
    <name type="scientific">Amycolatopsis carbonis</name>
    <dbReference type="NCBI Taxonomy" id="715471"/>
    <lineage>
        <taxon>Bacteria</taxon>
        <taxon>Bacillati</taxon>
        <taxon>Actinomycetota</taxon>
        <taxon>Actinomycetes</taxon>
        <taxon>Pseudonocardiales</taxon>
        <taxon>Pseudonocardiaceae</taxon>
        <taxon>Amycolatopsis</taxon>
    </lineage>
</organism>
<dbReference type="Pfam" id="PF16157">
    <property type="entry name" value="DUF4865"/>
    <property type="match status" value="1"/>
</dbReference>